<dbReference type="PANTHER" id="PTHR28629">
    <property type="entry name" value="TRIOKINASE/FMN CYCLASE"/>
    <property type="match status" value="1"/>
</dbReference>
<dbReference type="InterPro" id="IPR012737">
    <property type="entry name" value="DhaK_L_YcgS"/>
</dbReference>
<dbReference type="Proteomes" id="UP001154420">
    <property type="component" value="Unassembled WGS sequence"/>
</dbReference>
<evidence type="ECO:0000256" key="4">
    <source>
        <dbReference type="ARBA" id="ARBA00022679"/>
    </source>
</evidence>
<dbReference type="GO" id="GO:0005829">
    <property type="term" value="C:cytosol"/>
    <property type="evidence" value="ECO:0007669"/>
    <property type="project" value="TreeGrafter"/>
</dbReference>
<keyword evidence="5 11" id="KW-0418">Kinase</keyword>
<dbReference type="InterPro" id="IPR036117">
    <property type="entry name" value="DhaL_dom_sf"/>
</dbReference>
<dbReference type="FunFam" id="1.25.40.340:FF:000002">
    <property type="entry name" value="Dihydroxyacetone kinase, L subunit"/>
    <property type="match status" value="1"/>
</dbReference>
<dbReference type="EMBL" id="QZDT01000007">
    <property type="protein sequence ID" value="NBJ92322.1"/>
    <property type="molecule type" value="Genomic_DNA"/>
</dbReference>
<accession>A0A9X5GSV7</accession>
<protein>
    <recommendedName>
        <fullName evidence="3">phosphoenolpyruvate--glycerone phosphotransferase</fullName>
        <ecNumber evidence="3">2.7.1.121</ecNumber>
    </recommendedName>
</protein>
<evidence type="ECO:0000256" key="1">
    <source>
        <dbReference type="ARBA" id="ARBA00001113"/>
    </source>
</evidence>
<dbReference type="SUPFAM" id="SSF53850">
    <property type="entry name" value="Periplasmic binding protein-like II"/>
    <property type="match status" value="1"/>
</dbReference>
<dbReference type="GO" id="GO:0019563">
    <property type="term" value="P:glycerol catabolic process"/>
    <property type="evidence" value="ECO:0007669"/>
    <property type="project" value="TreeGrafter"/>
</dbReference>
<dbReference type="SMART" id="SM01120">
    <property type="entry name" value="Dak2"/>
    <property type="match status" value="1"/>
</dbReference>
<dbReference type="GO" id="GO:0004371">
    <property type="term" value="F:glycerone kinase activity"/>
    <property type="evidence" value="ECO:0007669"/>
    <property type="project" value="InterPro"/>
</dbReference>
<dbReference type="InterPro" id="IPR004007">
    <property type="entry name" value="DhaL_dom"/>
</dbReference>
<feature type="region of interest" description="Disordered" evidence="9">
    <location>
        <begin position="16"/>
        <end position="40"/>
    </location>
</feature>
<feature type="compositionally biased region" description="Polar residues" evidence="9">
    <location>
        <begin position="25"/>
        <end position="35"/>
    </location>
</feature>
<keyword evidence="6" id="KW-0319">Glycerol metabolism</keyword>
<evidence type="ECO:0000313" key="12">
    <source>
        <dbReference type="Proteomes" id="UP001154420"/>
    </source>
</evidence>
<evidence type="ECO:0000313" key="11">
    <source>
        <dbReference type="EMBL" id="NBJ92322.1"/>
    </source>
</evidence>
<dbReference type="NCBIfam" id="TIGR02365">
    <property type="entry name" value="dha_L_ycgS"/>
    <property type="match status" value="1"/>
</dbReference>
<organism evidence="11 12">
    <name type="scientific">Parablautia muri</name>
    <dbReference type="NCBI Taxonomy" id="2320879"/>
    <lineage>
        <taxon>Bacteria</taxon>
        <taxon>Bacillati</taxon>
        <taxon>Bacillota</taxon>
        <taxon>Clostridia</taxon>
        <taxon>Lachnospirales</taxon>
        <taxon>Lachnospiraceae</taxon>
        <taxon>Parablautia</taxon>
    </lineage>
</organism>
<dbReference type="PANTHER" id="PTHR28629:SF4">
    <property type="entry name" value="TRIOKINASE_FMN CYCLASE"/>
    <property type="match status" value="1"/>
</dbReference>
<comment type="subunit">
    <text evidence="7">Homodimer. The dihydroxyacetone kinase complex is composed of a homodimer of DhaM, a homodimer of DhaK and the subunit DhaL.</text>
</comment>
<name>A0A9X5GSV7_9FIRM</name>
<dbReference type="PROSITE" id="PS51480">
    <property type="entry name" value="DHAL"/>
    <property type="match status" value="1"/>
</dbReference>
<evidence type="ECO:0000256" key="3">
    <source>
        <dbReference type="ARBA" id="ARBA00012095"/>
    </source>
</evidence>
<sequence length="372" mass="41033">MLTGLMCASIVGCEKESQNDPDVSENGNISESEGASGNGELKGEITFSTWGSLDEKKVNEEVIRAFEEKYPGTKINLEFIPEKYREKIDTMFLGGNAPDVIYGHPHYFAAWAEQGLIMDLSERFEAESDFYMSDKFATNMYDSFKYEGKSIATINGHDTFLLYYNKDLFDKAGVEYPTDEWTWDESYLCELDSVVGDGDHGVTMTRGWRAAKEALVDCNGVISEKFAAMGQAMMVNMGGAIGPIFGMLFKTFAKETEGKKTLNLATSALMFHEGLRKVKMTADVKEGQKTLVDALSPAVNSLAESSANGIDLKQAFEIAAECAERGAQATVDMMAKKGRTRFLKEKSLGYRDAGASSMAIIIRSMSDFLNNM</sequence>
<comment type="function">
    <text evidence="8">ADP-binding subunit of the dihydroxyacetone kinase, which is responsible for the phosphoenolpyruvate (PEP)-dependent phosphorylation of dihydroxyacetone. DhaL-ADP is converted to DhaL-ATP via a phosphoryl group transfer from DhaM and transmits it to dihydroxyacetone binds to DhaK.</text>
</comment>
<comment type="pathway">
    <text evidence="2">Polyol metabolism; glycerol degradation.</text>
</comment>
<dbReference type="SUPFAM" id="SSF101473">
    <property type="entry name" value="DhaL-like"/>
    <property type="match status" value="1"/>
</dbReference>
<dbReference type="GO" id="GO:0047324">
    <property type="term" value="F:phosphoenolpyruvate-glycerone phosphotransferase activity"/>
    <property type="evidence" value="ECO:0007669"/>
    <property type="project" value="UniProtKB-EC"/>
</dbReference>
<dbReference type="AlphaFoldDB" id="A0A9X5GSV7"/>
<evidence type="ECO:0000259" key="10">
    <source>
        <dbReference type="PROSITE" id="PS51480"/>
    </source>
</evidence>
<gene>
    <name evidence="11" type="primary">dhaL</name>
    <name evidence="11" type="ORF">D5281_06855</name>
</gene>
<reference evidence="11" key="1">
    <citation type="submission" date="2018-09" db="EMBL/GenBank/DDBJ databases">
        <title>Murine metabolic-syndrome-specific gut microbial biobank.</title>
        <authorList>
            <person name="Liu C."/>
        </authorList>
    </citation>
    <scope>NUCLEOTIDE SEQUENCE</scope>
    <source>
        <strain evidence="11">D42-62</strain>
    </source>
</reference>
<feature type="domain" description="DhaL" evidence="10">
    <location>
        <begin position="168"/>
        <end position="367"/>
    </location>
</feature>
<dbReference type="Pfam" id="PF01547">
    <property type="entry name" value="SBP_bac_1"/>
    <property type="match status" value="1"/>
</dbReference>
<dbReference type="Pfam" id="PF02734">
    <property type="entry name" value="Dak2"/>
    <property type="match status" value="1"/>
</dbReference>
<evidence type="ECO:0000256" key="7">
    <source>
        <dbReference type="ARBA" id="ARBA00046577"/>
    </source>
</evidence>
<evidence type="ECO:0000256" key="9">
    <source>
        <dbReference type="SAM" id="MobiDB-lite"/>
    </source>
</evidence>
<dbReference type="EC" id="2.7.1.121" evidence="3"/>
<evidence type="ECO:0000256" key="8">
    <source>
        <dbReference type="ARBA" id="ARBA00055771"/>
    </source>
</evidence>
<proteinExistence type="predicted"/>
<evidence type="ECO:0000256" key="5">
    <source>
        <dbReference type="ARBA" id="ARBA00022777"/>
    </source>
</evidence>
<dbReference type="InterPro" id="IPR050861">
    <property type="entry name" value="Dihydroxyacetone_Kinase"/>
</dbReference>
<keyword evidence="12" id="KW-1185">Reference proteome</keyword>
<dbReference type="Gene3D" id="3.40.190.10">
    <property type="entry name" value="Periplasmic binding protein-like II"/>
    <property type="match status" value="2"/>
</dbReference>
<keyword evidence="4" id="KW-0808">Transferase</keyword>
<evidence type="ECO:0000256" key="6">
    <source>
        <dbReference type="ARBA" id="ARBA00022798"/>
    </source>
</evidence>
<comment type="caution">
    <text evidence="11">The sequence shown here is derived from an EMBL/GenBank/DDBJ whole genome shotgun (WGS) entry which is preliminary data.</text>
</comment>
<evidence type="ECO:0000256" key="2">
    <source>
        <dbReference type="ARBA" id="ARBA00004745"/>
    </source>
</evidence>
<dbReference type="Gene3D" id="1.25.40.340">
    <property type="match status" value="1"/>
</dbReference>
<comment type="catalytic activity">
    <reaction evidence="1">
        <text>dihydroxyacetone + phosphoenolpyruvate = dihydroxyacetone phosphate + pyruvate</text>
        <dbReference type="Rhea" id="RHEA:18381"/>
        <dbReference type="ChEBI" id="CHEBI:15361"/>
        <dbReference type="ChEBI" id="CHEBI:16016"/>
        <dbReference type="ChEBI" id="CHEBI:57642"/>
        <dbReference type="ChEBI" id="CHEBI:58702"/>
        <dbReference type="EC" id="2.7.1.121"/>
    </reaction>
</comment>
<dbReference type="InterPro" id="IPR006059">
    <property type="entry name" value="SBP"/>
</dbReference>